<dbReference type="Proteomes" id="UP000292424">
    <property type="component" value="Chromosome"/>
</dbReference>
<keyword evidence="4" id="KW-1185">Reference proteome</keyword>
<sequence>MELFNSIKSMLGKQIEKEVKITETITDGVSDKVRNPFIFTFIITWIIHNWTIVYSFFFIDQKCTLEEKIEYFKQYWRQKNLFGFHYGFIGDLIICIVVATIVLIITYLCKLGSKKLSILYNNSIIRISNTRLITKEEYKELQKEIDSKQNEIDKLQGDRVKFDSKINQKEDIIGNLNNEKSKLNDEFDEFKKANNKNIEQKNKANFDFNLVVNMLESEKEIPQFLEYIMSNLGLSDSKDWGFEAFYNHFGNYLKKSPELFLNNYANLFNSLKIQVISYLIFSPNGIYVQIKNIPYAQSTISFLEENNLITIVERESSKYYVITNSKEINYKNIMGFLLLALYNRSFIVKNQSHREKR</sequence>
<feature type="transmembrane region" description="Helical" evidence="2">
    <location>
        <begin position="37"/>
        <end position="59"/>
    </location>
</feature>
<dbReference type="KEGG" id="arac:E0W69_014000"/>
<evidence type="ECO:0000256" key="1">
    <source>
        <dbReference type="SAM" id="Coils"/>
    </source>
</evidence>
<name>A0A5P2G2L7_9BACT</name>
<dbReference type="AlphaFoldDB" id="A0A5P2G2L7"/>
<organism evidence="3 4">
    <name type="scientific">Rhizosphaericola mali</name>
    <dbReference type="NCBI Taxonomy" id="2545455"/>
    <lineage>
        <taxon>Bacteria</taxon>
        <taxon>Pseudomonadati</taxon>
        <taxon>Bacteroidota</taxon>
        <taxon>Chitinophagia</taxon>
        <taxon>Chitinophagales</taxon>
        <taxon>Chitinophagaceae</taxon>
        <taxon>Rhizosphaericola</taxon>
    </lineage>
</organism>
<protein>
    <submittedName>
        <fullName evidence="3">Uncharacterized protein</fullName>
    </submittedName>
</protein>
<evidence type="ECO:0000313" key="3">
    <source>
        <dbReference type="EMBL" id="QES89725.1"/>
    </source>
</evidence>
<dbReference type="EMBL" id="CP044016">
    <property type="protein sequence ID" value="QES89725.1"/>
    <property type="molecule type" value="Genomic_DNA"/>
</dbReference>
<keyword evidence="2" id="KW-1133">Transmembrane helix</keyword>
<accession>A0A5P2G2L7</accession>
<feature type="coiled-coil region" evidence="1">
    <location>
        <begin position="131"/>
        <end position="196"/>
    </location>
</feature>
<feature type="transmembrane region" description="Helical" evidence="2">
    <location>
        <begin position="80"/>
        <end position="108"/>
    </location>
</feature>
<keyword evidence="2" id="KW-0472">Membrane</keyword>
<gene>
    <name evidence="3" type="ORF">E0W69_014000</name>
</gene>
<proteinExistence type="predicted"/>
<reference evidence="3 4" key="1">
    <citation type="submission" date="2019-09" db="EMBL/GenBank/DDBJ databases">
        <title>Complete genome sequence of Arachidicoccus sp. B3-10 isolated from apple orchard soil.</title>
        <authorList>
            <person name="Kim H.S."/>
            <person name="Han K.-I."/>
            <person name="Suh M.K."/>
            <person name="Lee K.C."/>
            <person name="Eom M.K."/>
            <person name="Kim J.-S."/>
            <person name="Kang S.W."/>
            <person name="Sin Y."/>
            <person name="Lee J.-S."/>
        </authorList>
    </citation>
    <scope>NUCLEOTIDE SEQUENCE [LARGE SCALE GENOMIC DNA]</scope>
    <source>
        <strain evidence="3 4">B3-10</strain>
    </source>
</reference>
<keyword evidence="1" id="KW-0175">Coiled coil</keyword>
<evidence type="ECO:0000313" key="4">
    <source>
        <dbReference type="Proteomes" id="UP000292424"/>
    </source>
</evidence>
<keyword evidence="2" id="KW-0812">Transmembrane</keyword>
<dbReference type="RefSeq" id="WP_131330659.1">
    <property type="nucleotide sequence ID" value="NZ_CP044016.1"/>
</dbReference>
<evidence type="ECO:0000256" key="2">
    <source>
        <dbReference type="SAM" id="Phobius"/>
    </source>
</evidence>